<reference evidence="3" key="1">
    <citation type="submission" date="2022-11" db="UniProtKB">
        <authorList>
            <consortium name="WormBaseParasite"/>
        </authorList>
    </citation>
    <scope>IDENTIFICATION</scope>
</reference>
<dbReference type="AlphaFoldDB" id="A0A914Y5Z7"/>
<feature type="region of interest" description="Disordered" evidence="1">
    <location>
        <begin position="1"/>
        <end position="20"/>
    </location>
</feature>
<organism evidence="2 3">
    <name type="scientific">Panagrolaimus superbus</name>
    <dbReference type="NCBI Taxonomy" id="310955"/>
    <lineage>
        <taxon>Eukaryota</taxon>
        <taxon>Metazoa</taxon>
        <taxon>Ecdysozoa</taxon>
        <taxon>Nematoda</taxon>
        <taxon>Chromadorea</taxon>
        <taxon>Rhabditida</taxon>
        <taxon>Tylenchina</taxon>
        <taxon>Panagrolaimomorpha</taxon>
        <taxon>Panagrolaimoidea</taxon>
        <taxon>Panagrolaimidae</taxon>
        <taxon>Panagrolaimus</taxon>
    </lineage>
</organism>
<dbReference type="WBParaSite" id="PSU_v2.g14668.t1">
    <property type="protein sequence ID" value="PSU_v2.g14668.t1"/>
    <property type="gene ID" value="PSU_v2.g14668"/>
</dbReference>
<dbReference type="Proteomes" id="UP000887577">
    <property type="component" value="Unplaced"/>
</dbReference>
<keyword evidence="2" id="KW-1185">Reference proteome</keyword>
<dbReference type="Gene3D" id="1.20.120.20">
    <property type="entry name" value="Apolipoprotein"/>
    <property type="match status" value="1"/>
</dbReference>
<feature type="compositionally biased region" description="Low complexity" evidence="1">
    <location>
        <begin position="1"/>
        <end position="10"/>
    </location>
</feature>
<proteinExistence type="predicted"/>
<accession>A0A914Y5Z7</accession>
<sequence>MNSTTTTTTTVHDNNDSTLHNIKEGIKEGAHDLKEGIKDVAHNISKAAEHNHLYQKGGHLSQKTTVESVEPIGPNAI</sequence>
<evidence type="ECO:0000313" key="2">
    <source>
        <dbReference type="Proteomes" id="UP000887577"/>
    </source>
</evidence>
<name>A0A914Y5Z7_9BILA</name>
<evidence type="ECO:0000256" key="1">
    <source>
        <dbReference type="SAM" id="MobiDB-lite"/>
    </source>
</evidence>
<evidence type="ECO:0000313" key="3">
    <source>
        <dbReference type="WBParaSite" id="PSU_v2.g14668.t1"/>
    </source>
</evidence>
<feature type="region of interest" description="Disordered" evidence="1">
    <location>
        <begin position="58"/>
        <end position="77"/>
    </location>
</feature>
<protein>
    <submittedName>
        <fullName evidence="3">Uncharacterized protein</fullName>
    </submittedName>
</protein>